<evidence type="ECO:0000313" key="2">
    <source>
        <dbReference type="EMBL" id="GFH08217.1"/>
    </source>
</evidence>
<evidence type="ECO:0000313" key="3">
    <source>
        <dbReference type="Proteomes" id="UP000485058"/>
    </source>
</evidence>
<dbReference type="AlphaFoldDB" id="A0A699YDP7"/>
<feature type="non-terminal residue" evidence="2">
    <location>
        <position position="1"/>
    </location>
</feature>
<feature type="region of interest" description="Disordered" evidence="1">
    <location>
        <begin position="204"/>
        <end position="243"/>
    </location>
</feature>
<name>A0A699YDP7_HAELA</name>
<sequence length="344" mass="36436">MEILGASCRPAPACMDSPSSLSQCPGQQAECPPSDPASGIKPLHFSSDATYPGVGPALDMYLSLRVLGQALSWVSQPTDVHQRLGYIVSSAVQSTSKIAKTTASSAKPFADLLHCTCANAGLQVERCSRPSLPPPRSTYPSPSMHTVVIRLVGDTLDWKAHSSSRPASTNVECLSTCLVAYLTDGADVRATVITTAVEQTSSHVPGRALGSGVKAHTTFDGQDQVTSTALGKRPSHSWARDSSDALATTARGSWLAALQEDNDQQHSSGPTHLGLPPGRCDALVSAAAHSLEQVRCLAVLKQVGIIAERQVQVGLRELFHWQQKMLAMGANAARLLSLQQQELE</sequence>
<comment type="caution">
    <text evidence="2">The sequence shown here is derived from an EMBL/GenBank/DDBJ whole genome shotgun (WGS) entry which is preliminary data.</text>
</comment>
<dbReference type="EMBL" id="BLLF01000146">
    <property type="protein sequence ID" value="GFH08217.1"/>
    <property type="molecule type" value="Genomic_DNA"/>
</dbReference>
<accession>A0A699YDP7</accession>
<organism evidence="2 3">
    <name type="scientific">Haematococcus lacustris</name>
    <name type="common">Green alga</name>
    <name type="synonym">Haematococcus pluvialis</name>
    <dbReference type="NCBI Taxonomy" id="44745"/>
    <lineage>
        <taxon>Eukaryota</taxon>
        <taxon>Viridiplantae</taxon>
        <taxon>Chlorophyta</taxon>
        <taxon>core chlorophytes</taxon>
        <taxon>Chlorophyceae</taxon>
        <taxon>CS clade</taxon>
        <taxon>Chlamydomonadales</taxon>
        <taxon>Haematococcaceae</taxon>
        <taxon>Haematococcus</taxon>
    </lineage>
</organism>
<evidence type="ECO:0000256" key="1">
    <source>
        <dbReference type="SAM" id="MobiDB-lite"/>
    </source>
</evidence>
<reference evidence="2 3" key="1">
    <citation type="submission" date="2020-02" db="EMBL/GenBank/DDBJ databases">
        <title>Draft genome sequence of Haematococcus lacustris strain NIES-144.</title>
        <authorList>
            <person name="Morimoto D."/>
            <person name="Nakagawa S."/>
            <person name="Yoshida T."/>
            <person name="Sawayama S."/>
        </authorList>
    </citation>
    <scope>NUCLEOTIDE SEQUENCE [LARGE SCALE GENOMIC DNA]</scope>
    <source>
        <strain evidence="2 3">NIES-144</strain>
    </source>
</reference>
<dbReference type="Proteomes" id="UP000485058">
    <property type="component" value="Unassembled WGS sequence"/>
</dbReference>
<gene>
    <name evidence="2" type="ORF">HaLaN_03147</name>
</gene>
<protein>
    <submittedName>
        <fullName evidence="2">Uncharacterized protein</fullName>
    </submittedName>
</protein>
<proteinExistence type="predicted"/>
<keyword evidence="3" id="KW-1185">Reference proteome</keyword>
<feature type="compositionally biased region" description="Polar residues" evidence="1">
    <location>
        <begin position="219"/>
        <end position="229"/>
    </location>
</feature>